<evidence type="ECO:0000313" key="2">
    <source>
        <dbReference type="Proteomes" id="UP000077363"/>
    </source>
</evidence>
<organism evidence="1 2">
    <name type="scientific">Deinococcus puniceus</name>
    <dbReference type="NCBI Taxonomy" id="1182568"/>
    <lineage>
        <taxon>Bacteria</taxon>
        <taxon>Thermotogati</taxon>
        <taxon>Deinococcota</taxon>
        <taxon>Deinococci</taxon>
        <taxon>Deinococcales</taxon>
        <taxon>Deinococcaceae</taxon>
        <taxon>Deinococcus</taxon>
    </lineage>
</organism>
<reference evidence="1 2" key="1">
    <citation type="submission" date="2015-01" db="EMBL/GenBank/DDBJ databases">
        <title>Deinococcus puniceus/DY1/ whole genome sequencing.</title>
        <authorList>
            <person name="Kim M.K."/>
            <person name="Srinivasan S."/>
            <person name="Lee J.-J."/>
        </authorList>
    </citation>
    <scope>NUCLEOTIDE SEQUENCE [LARGE SCALE GENOMIC DNA]</scope>
    <source>
        <strain evidence="1 2">DY1</strain>
    </source>
</reference>
<dbReference type="RefSeq" id="WP_064015152.1">
    <property type="nucleotide sequence ID" value="NZ_CP011387.1"/>
</dbReference>
<gene>
    <name evidence="1" type="ORF">SU48_10140</name>
</gene>
<name>A0A172TAV6_9DEIO</name>
<sequence>MIPLLTAIYPGKVKQSGDGWTLSAEAGSVVLQVKATSAGTTVLGQRVISVKERLGSELYRVLAGQPQNFWQEVKRLFAPPTCQSLGITDTTWYRIERCRFVPQRPEPNSTPSIEISLRSAVDRTVPLHQTKRFGTSPNPCIMYDFF</sequence>
<protein>
    <submittedName>
        <fullName evidence="1">Uncharacterized protein</fullName>
    </submittedName>
</protein>
<dbReference type="STRING" id="1182568.SU48_10140"/>
<keyword evidence="2" id="KW-1185">Reference proteome</keyword>
<dbReference type="PATRIC" id="fig|1182568.3.peg.2107"/>
<evidence type="ECO:0000313" key="1">
    <source>
        <dbReference type="EMBL" id="ANE44074.1"/>
    </source>
</evidence>
<dbReference type="KEGG" id="dpu:SU48_10140"/>
<proteinExistence type="predicted"/>
<dbReference type="EMBL" id="CP011387">
    <property type="protein sequence ID" value="ANE44074.1"/>
    <property type="molecule type" value="Genomic_DNA"/>
</dbReference>
<dbReference type="Proteomes" id="UP000077363">
    <property type="component" value="Chromosome"/>
</dbReference>
<accession>A0A172TAV6</accession>
<dbReference type="AlphaFoldDB" id="A0A172TAV6"/>